<evidence type="ECO:0000256" key="4">
    <source>
        <dbReference type="ARBA" id="ARBA00022603"/>
    </source>
</evidence>
<protein>
    <recommendedName>
        <fullName evidence="3 10">Protein-S-isoprenylcysteine O-methyltransferase</fullName>
        <ecNumber evidence="3 10">2.1.1.100</ecNumber>
    </recommendedName>
</protein>
<evidence type="ECO:0000256" key="7">
    <source>
        <dbReference type="ARBA" id="ARBA00022692"/>
    </source>
</evidence>
<dbReference type="Pfam" id="PF04140">
    <property type="entry name" value="ICMT"/>
    <property type="match status" value="1"/>
</dbReference>
<evidence type="ECO:0000256" key="1">
    <source>
        <dbReference type="ARBA" id="ARBA00004141"/>
    </source>
</evidence>
<keyword evidence="8 10" id="KW-1133">Transmembrane helix</keyword>
<accession>R7QQ84</accession>
<keyword evidence="6 10" id="KW-0949">S-adenosyl-L-methionine</keyword>
<dbReference type="GO" id="GO:0032259">
    <property type="term" value="P:methylation"/>
    <property type="evidence" value="ECO:0007669"/>
    <property type="project" value="UniProtKB-KW"/>
</dbReference>
<dbReference type="InterPro" id="IPR025770">
    <property type="entry name" value="PPMT_MeTrfase"/>
</dbReference>
<gene>
    <name evidence="11" type="ORF">CHC_T00007107001</name>
</gene>
<comment type="caution">
    <text evidence="10">Lacks conserved residue(s) required for the propagation of feature annotation.</text>
</comment>
<comment type="similarity">
    <text evidence="2 10">Belongs to the class VI-like SAM-binding methyltransferase superfamily. Isoprenylcysteine carboxyl methyltransferase family.</text>
</comment>
<name>R7QQ84_CHOCR</name>
<feature type="transmembrane region" description="Helical" evidence="10">
    <location>
        <begin position="43"/>
        <end position="61"/>
    </location>
</feature>
<dbReference type="KEGG" id="ccp:CHC_T00007107001"/>
<evidence type="ECO:0000256" key="9">
    <source>
        <dbReference type="ARBA" id="ARBA00023136"/>
    </source>
</evidence>
<dbReference type="GeneID" id="17318304"/>
<comment type="catalytic activity">
    <reaction evidence="10">
        <text>[protein]-C-terminal S-[(2E,6E)-farnesyl]-L-cysteine + S-adenosyl-L-methionine = [protein]-C-terminal S-[(2E,6E)-farnesyl]-L-cysteine methyl ester + S-adenosyl-L-homocysteine</text>
        <dbReference type="Rhea" id="RHEA:21672"/>
        <dbReference type="Rhea" id="RHEA-COMP:12125"/>
        <dbReference type="Rhea" id="RHEA-COMP:12126"/>
        <dbReference type="ChEBI" id="CHEBI:57856"/>
        <dbReference type="ChEBI" id="CHEBI:59789"/>
        <dbReference type="ChEBI" id="CHEBI:90510"/>
        <dbReference type="ChEBI" id="CHEBI:90511"/>
        <dbReference type="EC" id="2.1.1.100"/>
    </reaction>
</comment>
<evidence type="ECO:0000256" key="6">
    <source>
        <dbReference type="ARBA" id="ARBA00022691"/>
    </source>
</evidence>
<keyword evidence="12" id="KW-1185">Reference proteome</keyword>
<evidence type="ECO:0000256" key="8">
    <source>
        <dbReference type="ARBA" id="ARBA00022989"/>
    </source>
</evidence>
<keyword evidence="10" id="KW-0256">Endoplasmic reticulum</keyword>
<feature type="transmembrane region" description="Helical" evidence="10">
    <location>
        <begin position="12"/>
        <end position="31"/>
    </location>
</feature>
<sequence>MHLSDPPTLPLILFSLSLLVYHALEVLLVLFHTPAEFDRSSFLFSPAYVLAMTLSLLEYLLTWRFFPAFKTTLRLPGLLLGAVLAFSGDLLRKLAWLTARHSFTHRIQTTRRPAHVLVRKGVYAWARHPAYLGWFVWAVGTQVLLANLVSSVAFALAAWRFFRHRIPVEEHYLVRMFGREYELYRQNTPTRIPGIP</sequence>
<dbReference type="GO" id="GO:0005789">
    <property type="term" value="C:endoplasmic reticulum membrane"/>
    <property type="evidence" value="ECO:0007669"/>
    <property type="project" value="UniProtKB-SubCell"/>
</dbReference>
<evidence type="ECO:0000313" key="12">
    <source>
        <dbReference type="Proteomes" id="UP000012073"/>
    </source>
</evidence>
<keyword evidence="4 10" id="KW-0489">Methyltransferase</keyword>
<keyword evidence="5" id="KW-0808">Transferase</keyword>
<dbReference type="PANTHER" id="PTHR12714">
    <property type="entry name" value="PROTEIN-S ISOPRENYLCYSTEINE O-METHYLTRANSFERASE"/>
    <property type="match status" value="1"/>
</dbReference>
<dbReference type="EC" id="2.1.1.100" evidence="3 10"/>
<dbReference type="RefSeq" id="XP_005710578.1">
    <property type="nucleotide sequence ID" value="XM_005710521.1"/>
</dbReference>
<evidence type="ECO:0000256" key="3">
    <source>
        <dbReference type="ARBA" id="ARBA00012151"/>
    </source>
</evidence>
<dbReference type="OMA" id="IKREEAY"/>
<proteinExistence type="inferred from homology"/>
<evidence type="ECO:0000313" key="11">
    <source>
        <dbReference type="EMBL" id="CDF40284.1"/>
    </source>
</evidence>
<dbReference type="Proteomes" id="UP000012073">
    <property type="component" value="Unassembled WGS sequence"/>
</dbReference>
<feature type="transmembrane region" description="Helical" evidence="10">
    <location>
        <begin position="134"/>
        <end position="159"/>
    </location>
</feature>
<dbReference type="OrthoDB" id="422086at2759"/>
<dbReference type="Gramene" id="CDF40284">
    <property type="protein sequence ID" value="CDF40284"/>
    <property type="gene ID" value="CHC_T00007107001"/>
</dbReference>
<dbReference type="STRING" id="2769.R7QQ84"/>
<dbReference type="PhylomeDB" id="R7QQ84"/>
<keyword evidence="9 10" id="KW-0472">Membrane</keyword>
<dbReference type="GO" id="GO:0004671">
    <property type="term" value="F:protein C-terminal S-isoprenylcysteine carboxyl O-methyltransferase activity"/>
    <property type="evidence" value="ECO:0007669"/>
    <property type="project" value="UniProtKB-EC"/>
</dbReference>
<evidence type="ECO:0000256" key="5">
    <source>
        <dbReference type="ARBA" id="ARBA00022679"/>
    </source>
</evidence>
<dbReference type="PROSITE" id="PS51564">
    <property type="entry name" value="SAM_ICMT"/>
    <property type="match status" value="1"/>
</dbReference>
<reference evidence="12" key="1">
    <citation type="journal article" date="2013" name="Proc. Natl. Acad. Sci. U.S.A.">
        <title>Genome structure and metabolic features in the red seaweed Chondrus crispus shed light on evolution of the Archaeplastida.</title>
        <authorList>
            <person name="Collen J."/>
            <person name="Porcel B."/>
            <person name="Carre W."/>
            <person name="Ball S.G."/>
            <person name="Chaparro C."/>
            <person name="Tonon T."/>
            <person name="Barbeyron T."/>
            <person name="Michel G."/>
            <person name="Noel B."/>
            <person name="Valentin K."/>
            <person name="Elias M."/>
            <person name="Artiguenave F."/>
            <person name="Arun A."/>
            <person name="Aury J.M."/>
            <person name="Barbosa-Neto J.F."/>
            <person name="Bothwell J.H."/>
            <person name="Bouget F.Y."/>
            <person name="Brillet L."/>
            <person name="Cabello-Hurtado F."/>
            <person name="Capella-Gutierrez S."/>
            <person name="Charrier B."/>
            <person name="Cladiere L."/>
            <person name="Cock J.M."/>
            <person name="Coelho S.M."/>
            <person name="Colleoni C."/>
            <person name="Czjzek M."/>
            <person name="Da Silva C."/>
            <person name="Delage L."/>
            <person name="Denoeud F."/>
            <person name="Deschamps P."/>
            <person name="Dittami S.M."/>
            <person name="Gabaldon T."/>
            <person name="Gachon C.M."/>
            <person name="Groisillier A."/>
            <person name="Herve C."/>
            <person name="Jabbari K."/>
            <person name="Katinka M."/>
            <person name="Kloareg B."/>
            <person name="Kowalczyk N."/>
            <person name="Labadie K."/>
            <person name="Leblanc C."/>
            <person name="Lopez P.J."/>
            <person name="McLachlan D.H."/>
            <person name="Meslet-Cladiere L."/>
            <person name="Moustafa A."/>
            <person name="Nehr Z."/>
            <person name="Nyvall Collen P."/>
            <person name="Panaud O."/>
            <person name="Partensky F."/>
            <person name="Poulain J."/>
            <person name="Rensing S.A."/>
            <person name="Rousvoal S."/>
            <person name="Samson G."/>
            <person name="Symeonidi A."/>
            <person name="Weissenbach J."/>
            <person name="Zambounis A."/>
            <person name="Wincker P."/>
            <person name="Boyen C."/>
        </authorList>
    </citation>
    <scope>NUCLEOTIDE SEQUENCE [LARGE SCALE GENOMIC DNA]</scope>
    <source>
        <strain evidence="12">cv. Stackhouse</strain>
    </source>
</reference>
<dbReference type="Gene3D" id="1.20.120.1630">
    <property type="match status" value="1"/>
</dbReference>
<comment type="subcellular location">
    <subcellularLocation>
        <location evidence="10">Endoplasmic reticulum membrane</location>
        <topology evidence="10">Multi-pass membrane protein</topology>
    </subcellularLocation>
    <subcellularLocation>
        <location evidence="1">Membrane</location>
        <topology evidence="1">Multi-pass membrane protein</topology>
    </subcellularLocation>
</comment>
<dbReference type="EMBL" id="HG002154">
    <property type="protein sequence ID" value="CDF40284.1"/>
    <property type="molecule type" value="Genomic_DNA"/>
</dbReference>
<organism evidence="11 12">
    <name type="scientific">Chondrus crispus</name>
    <name type="common">Carrageen Irish moss</name>
    <name type="synonym">Polymorpha crispa</name>
    <dbReference type="NCBI Taxonomy" id="2769"/>
    <lineage>
        <taxon>Eukaryota</taxon>
        <taxon>Rhodophyta</taxon>
        <taxon>Florideophyceae</taxon>
        <taxon>Rhodymeniophycidae</taxon>
        <taxon>Gigartinales</taxon>
        <taxon>Gigartinaceae</taxon>
        <taxon>Chondrus</taxon>
    </lineage>
</organism>
<keyword evidence="7 10" id="KW-0812">Transmembrane</keyword>
<dbReference type="PANTHER" id="PTHR12714:SF9">
    <property type="entry name" value="PROTEIN-S-ISOPRENYLCYSTEINE O-METHYLTRANSFERASE"/>
    <property type="match status" value="1"/>
</dbReference>
<dbReference type="AlphaFoldDB" id="R7QQ84"/>
<evidence type="ECO:0000256" key="10">
    <source>
        <dbReference type="RuleBase" id="RU362022"/>
    </source>
</evidence>
<evidence type="ECO:0000256" key="2">
    <source>
        <dbReference type="ARBA" id="ARBA00009140"/>
    </source>
</evidence>
<dbReference type="InterPro" id="IPR007269">
    <property type="entry name" value="ICMT_MeTrfase"/>
</dbReference>